<feature type="domain" description="AB hydrolase-1" evidence="1">
    <location>
        <begin position="49"/>
        <end position="243"/>
    </location>
</feature>
<dbReference type="Gene3D" id="3.40.50.1820">
    <property type="entry name" value="alpha/beta hydrolase"/>
    <property type="match status" value="1"/>
</dbReference>
<dbReference type="PANTHER" id="PTHR43433:SF1">
    <property type="entry name" value="BLL5160 PROTEIN"/>
    <property type="match status" value="1"/>
</dbReference>
<dbReference type="GO" id="GO:0016787">
    <property type="term" value="F:hydrolase activity"/>
    <property type="evidence" value="ECO:0007669"/>
    <property type="project" value="UniProtKB-KW"/>
</dbReference>
<organism evidence="2">
    <name type="scientific">Mycobacterium sp. (strain JLS)</name>
    <dbReference type="NCBI Taxonomy" id="164757"/>
    <lineage>
        <taxon>Bacteria</taxon>
        <taxon>Bacillati</taxon>
        <taxon>Actinomycetota</taxon>
        <taxon>Actinomycetes</taxon>
        <taxon>Mycobacteriales</taxon>
        <taxon>Mycobacteriaceae</taxon>
        <taxon>Mycobacterium</taxon>
    </lineage>
</organism>
<reference evidence="2" key="1">
    <citation type="submission" date="2007-02" db="EMBL/GenBank/DDBJ databases">
        <title>Complete sequence of Mycobacterium sp. JLS.</title>
        <authorList>
            <consortium name="US DOE Joint Genome Institute"/>
            <person name="Copeland A."/>
            <person name="Lucas S."/>
            <person name="Lapidus A."/>
            <person name="Barry K."/>
            <person name="Detter J.C."/>
            <person name="Glavina del Rio T."/>
            <person name="Hammon N."/>
            <person name="Israni S."/>
            <person name="Dalin E."/>
            <person name="Tice H."/>
            <person name="Pitluck S."/>
            <person name="Chain P."/>
            <person name="Malfatti S."/>
            <person name="Shin M."/>
            <person name="Vergez L."/>
            <person name="Schmutz J."/>
            <person name="Larimer F."/>
            <person name="Land M."/>
            <person name="Hauser L."/>
            <person name="Kyrpides N."/>
            <person name="Mikhailova N."/>
            <person name="Miller C.D."/>
            <person name="Anderson A.J."/>
            <person name="Sims R.C."/>
            <person name="Richardson P."/>
        </authorList>
    </citation>
    <scope>NUCLEOTIDE SEQUENCE [LARGE SCALE GENOMIC DNA]</scope>
    <source>
        <strain evidence="2">JLS</strain>
    </source>
</reference>
<protein>
    <submittedName>
        <fullName evidence="2">Alpha/beta hydrolase fold protein</fullName>
    </submittedName>
</protein>
<name>A0A5Q5CL96_MYCSJ</name>
<dbReference type="InterPro" id="IPR000073">
    <property type="entry name" value="AB_hydrolase_1"/>
</dbReference>
<dbReference type="ESTHER" id="mycsj-a3q569">
    <property type="family name" value="6_AlphaBeta_hydrolase"/>
</dbReference>
<sequence length="264" mass="28892">MSSDRFYTTADGARIAYELTGRGRPVGYAHGVLLSRAAVRGLQLFDIDAVAADRRLLTYDQRGHGHSTGRSTPADYRFEHAAEDLLDLLDAADIDEPIDFAGSSLGAAAALYAALAAPHRFRRLALLIPPVAWESGPDQRRQWYLDTAELIDDMGAAAWRRLWADAAPLPIFAEHPQAKFNPDVDDALVSSALRGVGQSDLPQPAKLASLPHPTLILAWDTDPLHPVSIAERLAQLIPDSTLHIARSVDDVQTWTQRTADFFRG</sequence>
<dbReference type="KEGG" id="mjl:Mjls_4527"/>
<dbReference type="EMBL" id="CP000580">
    <property type="protein sequence ID" value="ABO00297.1"/>
    <property type="molecule type" value="Genomic_DNA"/>
</dbReference>
<dbReference type="InterPro" id="IPR029058">
    <property type="entry name" value="AB_hydrolase_fold"/>
</dbReference>
<evidence type="ECO:0000313" key="2">
    <source>
        <dbReference type="EMBL" id="ABO00297.1"/>
    </source>
</evidence>
<dbReference type="SUPFAM" id="SSF53474">
    <property type="entry name" value="alpha/beta-Hydrolases"/>
    <property type="match status" value="1"/>
</dbReference>
<gene>
    <name evidence="2" type="ordered locus">Mjls_4527</name>
</gene>
<keyword evidence="2" id="KW-0378">Hydrolase</keyword>
<proteinExistence type="predicted"/>
<dbReference type="PANTHER" id="PTHR43433">
    <property type="entry name" value="HYDROLASE, ALPHA/BETA FOLD FAMILY PROTEIN"/>
    <property type="match status" value="1"/>
</dbReference>
<dbReference type="AlphaFoldDB" id="A0A5Q5CL96"/>
<dbReference type="Pfam" id="PF00561">
    <property type="entry name" value="Abhydrolase_1"/>
    <property type="match status" value="1"/>
</dbReference>
<accession>A0A5Q5CL96</accession>
<evidence type="ECO:0000259" key="1">
    <source>
        <dbReference type="Pfam" id="PF00561"/>
    </source>
</evidence>
<dbReference type="InterPro" id="IPR050471">
    <property type="entry name" value="AB_hydrolase"/>
</dbReference>
<dbReference type="PRINTS" id="PR00111">
    <property type="entry name" value="ABHYDROLASE"/>
</dbReference>